<protein>
    <submittedName>
        <fullName evidence="1">Uncharacterized protein</fullName>
    </submittedName>
</protein>
<evidence type="ECO:0000313" key="1">
    <source>
        <dbReference type="EMBL" id="BCJ40272.1"/>
    </source>
</evidence>
<evidence type="ECO:0000313" key="2">
    <source>
        <dbReference type="Proteomes" id="UP000676967"/>
    </source>
</evidence>
<organism evidence="1 2">
    <name type="scientific">Actinoplanes ianthinogenes</name>
    <dbReference type="NCBI Taxonomy" id="122358"/>
    <lineage>
        <taxon>Bacteria</taxon>
        <taxon>Bacillati</taxon>
        <taxon>Actinomycetota</taxon>
        <taxon>Actinomycetes</taxon>
        <taxon>Micromonosporales</taxon>
        <taxon>Micromonosporaceae</taxon>
        <taxon>Actinoplanes</taxon>
    </lineage>
</organism>
<dbReference type="Proteomes" id="UP000676967">
    <property type="component" value="Chromosome"/>
</dbReference>
<accession>A0ABM7LM36</accession>
<dbReference type="EMBL" id="AP023356">
    <property type="protein sequence ID" value="BCJ40272.1"/>
    <property type="molecule type" value="Genomic_DNA"/>
</dbReference>
<reference evidence="1 2" key="1">
    <citation type="submission" date="2020-08" db="EMBL/GenBank/DDBJ databases">
        <title>Whole genome shotgun sequence of Actinoplanes ianthinogenes NBRC 13996.</title>
        <authorList>
            <person name="Komaki H."/>
            <person name="Tamura T."/>
        </authorList>
    </citation>
    <scope>NUCLEOTIDE SEQUENCE [LARGE SCALE GENOMIC DNA]</scope>
    <source>
        <strain evidence="1 2">NBRC 13996</strain>
    </source>
</reference>
<keyword evidence="2" id="KW-1185">Reference proteome</keyword>
<name>A0ABM7LM36_9ACTN</name>
<sequence length="161" mass="16600">MPWLLTPRSWIFLPAALHRFTPQTLSCPLIASGVVPVLVGAGVGDAEVVVALGLGEAGAAVGVLLLGTVAEGIALVSPVQAWPLTVHAVGRPVPLTTKPKLVEAPPAIEAFQPAGVKVMVWPETAGVVFHDWAIVDPAGSVSSTFQVPIVDEEPLLTVISP</sequence>
<proteinExistence type="predicted"/>
<gene>
    <name evidence="1" type="ORF">Aiant_09290</name>
</gene>